<dbReference type="PANTHER" id="PTHR35812:SF1">
    <property type="entry name" value="LIPOPROTEIN"/>
    <property type="match status" value="1"/>
</dbReference>
<reference evidence="2" key="1">
    <citation type="submission" date="2020-03" db="EMBL/GenBank/DDBJ databases">
        <title>The deep terrestrial virosphere.</title>
        <authorList>
            <person name="Holmfeldt K."/>
            <person name="Nilsson E."/>
            <person name="Simone D."/>
            <person name="Lopez-Fernandez M."/>
            <person name="Wu X."/>
            <person name="de Brujin I."/>
            <person name="Lundin D."/>
            <person name="Andersson A."/>
            <person name="Bertilsson S."/>
            <person name="Dopson M."/>
        </authorList>
    </citation>
    <scope>NUCLEOTIDE SEQUENCE</scope>
    <source>
        <strain evidence="2">MM415B01534</strain>
    </source>
</reference>
<evidence type="ECO:0000259" key="1">
    <source>
        <dbReference type="Pfam" id="PF07603"/>
    </source>
</evidence>
<dbReference type="Pfam" id="PF07603">
    <property type="entry name" value="Lcl_C"/>
    <property type="match status" value="1"/>
</dbReference>
<name>A0A6M3ILJ7_9ZZZZ</name>
<dbReference type="PANTHER" id="PTHR35812">
    <property type="entry name" value="LIPOPROTEIN"/>
    <property type="match status" value="1"/>
</dbReference>
<organism evidence="2">
    <name type="scientific">viral metagenome</name>
    <dbReference type="NCBI Taxonomy" id="1070528"/>
    <lineage>
        <taxon>unclassified sequences</taxon>
        <taxon>metagenomes</taxon>
        <taxon>organismal metagenomes</taxon>
    </lineage>
</organism>
<sequence length="169" mass="19577">MKYQNNSDGTITDIETGLMWQQKTNDKTFDWWEAGGYCKNLTLAGHSGWRLPTRKELVSLVDYKRRAPAIDSIFRLFLLKYWSSTTDICNTNLAWYVDFGIGYDYVTYKSYSYYVRAVRGEGKVPQSHKEDIDSTMLLVGWGDTREGTVDQIIKAMVLPMDREAEKNEI</sequence>
<evidence type="ECO:0000313" key="2">
    <source>
        <dbReference type="EMBL" id="QJA57947.1"/>
    </source>
</evidence>
<gene>
    <name evidence="2" type="ORF">MM415B01534_0015</name>
</gene>
<accession>A0A6M3ILJ7</accession>
<protein>
    <recommendedName>
        <fullName evidence="1">Lcl C-terminal domain-containing protein</fullName>
    </recommendedName>
</protein>
<dbReference type="InterPro" id="IPR011460">
    <property type="entry name" value="Lcl_C"/>
</dbReference>
<dbReference type="AlphaFoldDB" id="A0A6M3ILJ7"/>
<proteinExistence type="predicted"/>
<dbReference type="EMBL" id="MT141300">
    <property type="protein sequence ID" value="QJA57947.1"/>
    <property type="molecule type" value="Genomic_DNA"/>
</dbReference>
<feature type="domain" description="Lcl C-terminal" evidence="1">
    <location>
        <begin position="9"/>
        <end position="119"/>
    </location>
</feature>